<name>A0A6I4VSC8_9BACL</name>
<dbReference type="EMBL" id="WUUL01000003">
    <property type="protein sequence ID" value="MXQ53368.1"/>
    <property type="molecule type" value="Genomic_DNA"/>
</dbReference>
<comment type="similarity">
    <text evidence="2">Belongs to the UPF0718 family.</text>
</comment>
<evidence type="ECO:0000256" key="5">
    <source>
        <dbReference type="ARBA" id="ARBA00022989"/>
    </source>
</evidence>
<dbReference type="PANTHER" id="PTHR34184">
    <property type="entry name" value="UPF0718 PROTEIN YCGR"/>
    <property type="match status" value="1"/>
</dbReference>
<evidence type="ECO:0000313" key="9">
    <source>
        <dbReference type="Proteomes" id="UP000430692"/>
    </source>
</evidence>
<comment type="subcellular location">
    <subcellularLocation>
        <location evidence="1">Cell membrane</location>
        <topology evidence="1">Multi-pass membrane protein</topology>
    </subcellularLocation>
</comment>
<evidence type="ECO:0000256" key="2">
    <source>
        <dbReference type="ARBA" id="ARBA00006386"/>
    </source>
</evidence>
<dbReference type="InterPro" id="IPR052923">
    <property type="entry name" value="UPF0718"/>
</dbReference>
<dbReference type="InterPro" id="IPR005524">
    <property type="entry name" value="DUF318"/>
</dbReference>
<keyword evidence="9" id="KW-1185">Reference proteome</keyword>
<keyword evidence="3" id="KW-1003">Cell membrane</keyword>
<dbReference type="AlphaFoldDB" id="A0A6I4VSC8"/>
<dbReference type="PANTHER" id="PTHR34184:SF4">
    <property type="entry name" value="UPF0718 PROTEIN YCGR"/>
    <property type="match status" value="1"/>
</dbReference>
<dbReference type="Pfam" id="PF03773">
    <property type="entry name" value="ArsP_1"/>
    <property type="match status" value="1"/>
</dbReference>
<dbReference type="GO" id="GO:0005886">
    <property type="term" value="C:plasma membrane"/>
    <property type="evidence" value="ECO:0007669"/>
    <property type="project" value="UniProtKB-SubCell"/>
</dbReference>
<feature type="transmembrane region" description="Helical" evidence="7">
    <location>
        <begin position="97"/>
        <end position="118"/>
    </location>
</feature>
<feature type="transmembrane region" description="Helical" evidence="7">
    <location>
        <begin position="52"/>
        <end position="77"/>
    </location>
</feature>
<feature type="transmembrane region" description="Helical" evidence="7">
    <location>
        <begin position="165"/>
        <end position="183"/>
    </location>
</feature>
<feature type="transmembrane region" description="Helical" evidence="7">
    <location>
        <begin position="130"/>
        <end position="153"/>
    </location>
</feature>
<evidence type="ECO:0000313" key="8">
    <source>
        <dbReference type="EMBL" id="MXQ53368.1"/>
    </source>
</evidence>
<feature type="transmembrane region" description="Helical" evidence="7">
    <location>
        <begin position="332"/>
        <end position="351"/>
    </location>
</feature>
<keyword evidence="5 7" id="KW-1133">Transmembrane helix</keyword>
<comment type="caution">
    <text evidence="8">The sequence shown here is derived from an EMBL/GenBank/DDBJ whole genome shotgun (WGS) entry which is preliminary data.</text>
</comment>
<feature type="transmembrane region" description="Helical" evidence="7">
    <location>
        <begin position="242"/>
        <end position="262"/>
    </location>
</feature>
<evidence type="ECO:0000256" key="1">
    <source>
        <dbReference type="ARBA" id="ARBA00004651"/>
    </source>
</evidence>
<organism evidence="8 9">
    <name type="scientific">Shimazuella alba</name>
    <dbReference type="NCBI Taxonomy" id="2690964"/>
    <lineage>
        <taxon>Bacteria</taxon>
        <taxon>Bacillati</taxon>
        <taxon>Bacillota</taxon>
        <taxon>Bacilli</taxon>
        <taxon>Bacillales</taxon>
        <taxon>Thermoactinomycetaceae</taxon>
        <taxon>Shimazuella</taxon>
    </lineage>
</organism>
<keyword evidence="4 7" id="KW-0812">Transmembrane</keyword>
<dbReference type="Proteomes" id="UP000430692">
    <property type="component" value="Unassembled WGS sequence"/>
</dbReference>
<dbReference type="RefSeq" id="WP_160800716.1">
    <property type="nucleotide sequence ID" value="NZ_WUUL01000003.1"/>
</dbReference>
<accession>A0A6I4VSC8</accession>
<feature type="transmembrane region" description="Helical" evidence="7">
    <location>
        <begin position="292"/>
        <end position="312"/>
    </location>
</feature>
<sequence>MLRLLKNFYVEILLVFLFMTLVVFFSSDSFLRFEWDVSWLSSFVSYGKLQNLATIFLSIFLEGLPFILIGVLVSSLIHEFVNENTLWKLTPKNPFLSIPMATLFGLILPICECGIVPIARRLIEKKLPVYTAFTFLLAAPIVNPVTIISTYIAFGDDWGITLTRLSLGAGIAVVMGFLFFLFFRNREVLRNNSHTCESDEMDDHCCSDHREHHTKHDTPKWKDKLNHALYHSIFEFMNMTKYFILGAFLASVFQTFVGFAAMKSMASHEWIAIIVMMGLAFGLSICSSSDAFIAASFRNAMGTAPLFAFLVYGPMMDLKNVLMMAGSFRASVIWFFWGGTTLLTIVSVICFL</sequence>
<evidence type="ECO:0000256" key="3">
    <source>
        <dbReference type="ARBA" id="ARBA00022475"/>
    </source>
</evidence>
<feature type="transmembrane region" description="Helical" evidence="7">
    <location>
        <begin position="268"/>
        <end position="285"/>
    </location>
</feature>
<protein>
    <submittedName>
        <fullName evidence="8">Permease</fullName>
    </submittedName>
</protein>
<feature type="transmembrane region" description="Helical" evidence="7">
    <location>
        <begin position="12"/>
        <end position="31"/>
    </location>
</feature>
<evidence type="ECO:0000256" key="6">
    <source>
        <dbReference type="ARBA" id="ARBA00023136"/>
    </source>
</evidence>
<evidence type="ECO:0000256" key="7">
    <source>
        <dbReference type="SAM" id="Phobius"/>
    </source>
</evidence>
<keyword evidence="6 7" id="KW-0472">Membrane</keyword>
<evidence type="ECO:0000256" key="4">
    <source>
        <dbReference type="ARBA" id="ARBA00022692"/>
    </source>
</evidence>
<reference evidence="8 9" key="1">
    <citation type="submission" date="2019-12" db="EMBL/GenBank/DDBJ databases">
        <title>Whole-genome analyses of novel actinobacteria.</title>
        <authorList>
            <person name="Sahin N."/>
            <person name="Saygin H."/>
        </authorList>
    </citation>
    <scope>NUCLEOTIDE SEQUENCE [LARGE SCALE GENOMIC DNA]</scope>
    <source>
        <strain evidence="8 9">KC615</strain>
    </source>
</reference>
<gene>
    <name evidence="8" type="ORF">GSM42_06415</name>
</gene>
<proteinExistence type="inferred from homology"/>